<sequence>MKLNTVLAWSGIFASALSAPGAAFSSTVLTTTTSTVTTGSASTAYTFLSGNPPSSTPSPTAAAAKHKRAEEHKGHPTVTSTITEFTTIAAPATTSTLYPCASPFPSLTPTLPYGDATLPSNFTTENSLFYVSSTTEGASAQACCNACFFELANCIQAYWYSYEGCVVSLATNSSLAGSASGEQVSTACPAGIFNGLTYEQDTDPAFRSTGNIVGPCGQTYNDL</sequence>
<dbReference type="Proteomes" id="UP000249363">
    <property type="component" value="Unassembled WGS sequence"/>
</dbReference>
<keyword evidence="2" id="KW-0732">Signal</keyword>
<name>A0A364KX52_TALAM</name>
<organism evidence="3 4">
    <name type="scientific">Talaromyces amestolkiae</name>
    <dbReference type="NCBI Taxonomy" id="1196081"/>
    <lineage>
        <taxon>Eukaryota</taxon>
        <taxon>Fungi</taxon>
        <taxon>Dikarya</taxon>
        <taxon>Ascomycota</taxon>
        <taxon>Pezizomycotina</taxon>
        <taxon>Eurotiomycetes</taxon>
        <taxon>Eurotiomycetidae</taxon>
        <taxon>Eurotiales</taxon>
        <taxon>Trichocomaceae</taxon>
        <taxon>Talaromyces</taxon>
        <taxon>Talaromyces sect. Talaromyces</taxon>
    </lineage>
</organism>
<feature type="chain" id="PRO_5016816952" description="Apple domain-containing protein" evidence="2">
    <location>
        <begin position="19"/>
        <end position="223"/>
    </location>
</feature>
<evidence type="ECO:0000256" key="2">
    <source>
        <dbReference type="SAM" id="SignalP"/>
    </source>
</evidence>
<evidence type="ECO:0000313" key="3">
    <source>
        <dbReference type="EMBL" id="RAO68123.1"/>
    </source>
</evidence>
<dbReference type="AlphaFoldDB" id="A0A364KX52"/>
<dbReference type="OrthoDB" id="4226828at2759"/>
<evidence type="ECO:0008006" key="5">
    <source>
        <dbReference type="Google" id="ProtNLM"/>
    </source>
</evidence>
<dbReference type="RefSeq" id="XP_040732639.1">
    <property type="nucleotide sequence ID" value="XM_040876468.1"/>
</dbReference>
<keyword evidence="4" id="KW-1185">Reference proteome</keyword>
<feature type="region of interest" description="Disordered" evidence="1">
    <location>
        <begin position="48"/>
        <end position="77"/>
    </location>
</feature>
<comment type="caution">
    <text evidence="3">The sequence shown here is derived from an EMBL/GenBank/DDBJ whole genome shotgun (WGS) entry which is preliminary data.</text>
</comment>
<feature type="signal peptide" evidence="2">
    <location>
        <begin position="1"/>
        <end position="18"/>
    </location>
</feature>
<proteinExistence type="predicted"/>
<evidence type="ECO:0000313" key="4">
    <source>
        <dbReference type="Proteomes" id="UP000249363"/>
    </source>
</evidence>
<reference evidence="3 4" key="1">
    <citation type="journal article" date="2017" name="Biotechnol. Biofuels">
        <title>Differential beta-glucosidase expression as a function of carbon source availability in Talaromyces amestolkiae: a genomic and proteomic approach.</title>
        <authorList>
            <person name="de Eugenio L.I."/>
            <person name="Mendez-Liter J.A."/>
            <person name="Nieto-Dominguez M."/>
            <person name="Alonso L."/>
            <person name="Gil-Munoz J."/>
            <person name="Barriuso J."/>
            <person name="Prieto A."/>
            <person name="Martinez M.J."/>
        </authorList>
    </citation>
    <scope>NUCLEOTIDE SEQUENCE [LARGE SCALE GENOMIC DNA]</scope>
    <source>
        <strain evidence="3 4">CIB</strain>
    </source>
</reference>
<dbReference type="EMBL" id="MIKG01000007">
    <property type="protein sequence ID" value="RAO68123.1"/>
    <property type="molecule type" value="Genomic_DNA"/>
</dbReference>
<protein>
    <recommendedName>
        <fullName evidence="5">Apple domain-containing protein</fullName>
    </recommendedName>
</protein>
<evidence type="ECO:0000256" key="1">
    <source>
        <dbReference type="SAM" id="MobiDB-lite"/>
    </source>
</evidence>
<accession>A0A364KX52</accession>
<dbReference type="GeneID" id="63793351"/>
<gene>
    <name evidence="3" type="ORF">BHQ10_004135</name>
</gene>